<dbReference type="InterPro" id="IPR006439">
    <property type="entry name" value="HAD-SF_hydro_IA"/>
</dbReference>
<accession>A0A9W6D117</accession>
<dbReference type="Proteomes" id="UP001144372">
    <property type="component" value="Unassembled WGS sequence"/>
</dbReference>
<name>A0A9W6D117_9BACT</name>
<comment type="catalytic activity">
    <reaction evidence="1">
        <text>2-phosphoglycolate + H2O = glycolate + phosphate</text>
        <dbReference type="Rhea" id="RHEA:14369"/>
        <dbReference type="ChEBI" id="CHEBI:15377"/>
        <dbReference type="ChEBI" id="CHEBI:29805"/>
        <dbReference type="ChEBI" id="CHEBI:43474"/>
        <dbReference type="ChEBI" id="CHEBI:58033"/>
        <dbReference type="EC" id="3.1.3.18"/>
    </reaction>
</comment>
<dbReference type="InterPro" id="IPR023198">
    <property type="entry name" value="PGP-like_dom2"/>
</dbReference>
<dbReference type="SFLD" id="SFLDG01135">
    <property type="entry name" value="C1.5.6:_HAD__Beta-PGM__Phospha"/>
    <property type="match status" value="1"/>
</dbReference>
<proteinExistence type="inferred from homology"/>
<dbReference type="InterPro" id="IPR050155">
    <property type="entry name" value="HAD-like_hydrolase_sf"/>
</dbReference>
<dbReference type="GO" id="GO:0005829">
    <property type="term" value="C:cytosol"/>
    <property type="evidence" value="ECO:0007669"/>
    <property type="project" value="TreeGrafter"/>
</dbReference>
<organism evidence="5 6">
    <name type="scientific">Desulforhabdus amnigena</name>
    <dbReference type="NCBI Taxonomy" id="40218"/>
    <lineage>
        <taxon>Bacteria</taxon>
        <taxon>Pseudomonadati</taxon>
        <taxon>Thermodesulfobacteriota</taxon>
        <taxon>Syntrophobacteria</taxon>
        <taxon>Syntrophobacterales</taxon>
        <taxon>Syntrophobacteraceae</taxon>
        <taxon>Desulforhabdus</taxon>
    </lineage>
</organism>
<dbReference type="Pfam" id="PF13419">
    <property type="entry name" value="HAD_2"/>
    <property type="match status" value="1"/>
</dbReference>
<dbReference type="SFLD" id="SFLDG01129">
    <property type="entry name" value="C1.5:_HAD__Beta-PGM__Phosphata"/>
    <property type="match status" value="1"/>
</dbReference>
<dbReference type="Gene3D" id="1.10.150.240">
    <property type="entry name" value="Putative phosphatase, domain 2"/>
    <property type="match status" value="1"/>
</dbReference>
<dbReference type="RefSeq" id="WP_281793384.1">
    <property type="nucleotide sequence ID" value="NZ_BSDR01000001.1"/>
</dbReference>
<reference evidence="5" key="1">
    <citation type="submission" date="2022-12" db="EMBL/GenBank/DDBJ databases">
        <title>Reference genome sequencing for broad-spectrum identification of bacterial and archaeal isolates by mass spectrometry.</title>
        <authorList>
            <person name="Sekiguchi Y."/>
            <person name="Tourlousse D.M."/>
        </authorList>
    </citation>
    <scope>NUCLEOTIDE SEQUENCE</scope>
    <source>
        <strain evidence="5">ASRB1</strain>
    </source>
</reference>
<protein>
    <recommendedName>
        <fullName evidence="4">phosphoglycolate phosphatase</fullName>
        <ecNumber evidence="4">3.1.3.18</ecNumber>
    </recommendedName>
</protein>
<dbReference type="GO" id="GO:0006281">
    <property type="term" value="P:DNA repair"/>
    <property type="evidence" value="ECO:0007669"/>
    <property type="project" value="TreeGrafter"/>
</dbReference>
<comment type="pathway">
    <text evidence="2">Organic acid metabolism; glycolate biosynthesis; glycolate from 2-phosphoglycolate: step 1/1.</text>
</comment>
<dbReference type="InterPro" id="IPR023214">
    <property type="entry name" value="HAD_sf"/>
</dbReference>
<evidence type="ECO:0000256" key="1">
    <source>
        <dbReference type="ARBA" id="ARBA00000830"/>
    </source>
</evidence>
<dbReference type="Gene3D" id="3.40.50.1000">
    <property type="entry name" value="HAD superfamily/HAD-like"/>
    <property type="match status" value="1"/>
</dbReference>
<comment type="similarity">
    <text evidence="3">Belongs to the HAD-like hydrolase superfamily. CbbY/CbbZ/Gph/YieH family.</text>
</comment>
<dbReference type="SUPFAM" id="SSF56784">
    <property type="entry name" value="HAD-like"/>
    <property type="match status" value="1"/>
</dbReference>
<evidence type="ECO:0000313" key="6">
    <source>
        <dbReference type="Proteomes" id="UP001144372"/>
    </source>
</evidence>
<dbReference type="NCBIfam" id="TIGR01549">
    <property type="entry name" value="HAD-SF-IA-v1"/>
    <property type="match status" value="1"/>
</dbReference>
<sequence>MKYRAVIFDLDGTLLNTLEDLANCMNDVLDRSGFLPHRVEAYKYFVGDGMENLVRRALPEGKRHDEATVAECLAAMRWEYGNRWKERTRPYEGIPQLLDALVKRGIKIAVLSNKPDEFTRKMVAELLPHWTFDPVFGERPPVPRKPDPSGALEIANHLKIPAGDFLYLGDTNTDMQTAVAAHMQAIGVLWGFRGADELLASGAETLIETPMSLLKLLD</sequence>
<evidence type="ECO:0000256" key="2">
    <source>
        <dbReference type="ARBA" id="ARBA00004818"/>
    </source>
</evidence>
<evidence type="ECO:0000256" key="3">
    <source>
        <dbReference type="ARBA" id="ARBA00006171"/>
    </source>
</evidence>
<evidence type="ECO:0000256" key="4">
    <source>
        <dbReference type="ARBA" id="ARBA00013078"/>
    </source>
</evidence>
<dbReference type="PROSITE" id="PS01228">
    <property type="entry name" value="COF_1"/>
    <property type="match status" value="1"/>
</dbReference>
<dbReference type="InterPro" id="IPR041492">
    <property type="entry name" value="HAD_2"/>
</dbReference>
<dbReference type="EC" id="3.1.3.18" evidence="4"/>
<dbReference type="PANTHER" id="PTHR43434:SF1">
    <property type="entry name" value="PHOSPHOGLYCOLATE PHOSPHATASE"/>
    <property type="match status" value="1"/>
</dbReference>
<dbReference type="EMBL" id="BSDR01000001">
    <property type="protein sequence ID" value="GLI34117.1"/>
    <property type="molecule type" value="Genomic_DNA"/>
</dbReference>
<dbReference type="InterPro" id="IPR036412">
    <property type="entry name" value="HAD-like_sf"/>
</dbReference>
<comment type="caution">
    <text evidence="5">The sequence shown here is derived from an EMBL/GenBank/DDBJ whole genome shotgun (WGS) entry which is preliminary data.</text>
</comment>
<dbReference type="GO" id="GO:0008967">
    <property type="term" value="F:phosphoglycolate phosphatase activity"/>
    <property type="evidence" value="ECO:0007669"/>
    <property type="project" value="UniProtKB-EC"/>
</dbReference>
<dbReference type="AlphaFoldDB" id="A0A9W6D117"/>
<gene>
    <name evidence="5" type="primary">gph</name>
    <name evidence="5" type="ORF">DAMNIGENAA_15500</name>
</gene>
<dbReference type="SFLD" id="SFLDS00003">
    <property type="entry name" value="Haloacid_Dehalogenase"/>
    <property type="match status" value="1"/>
</dbReference>
<keyword evidence="6" id="KW-1185">Reference proteome</keyword>
<dbReference type="PANTHER" id="PTHR43434">
    <property type="entry name" value="PHOSPHOGLYCOLATE PHOSPHATASE"/>
    <property type="match status" value="1"/>
</dbReference>
<evidence type="ECO:0000313" key="5">
    <source>
        <dbReference type="EMBL" id="GLI34117.1"/>
    </source>
</evidence>
<dbReference type="PRINTS" id="PR00413">
    <property type="entry name" value="HADHALOGNASE"/>
</dbReference>